<dbReference type="InterPro" id="IPR005107">
    <property type="entry name" value="CO_DH_flav_C"/>
</dbReference>
<dbReference type="Proteomes" id="UP001596109">
    <property type="component" value="Unassembled WGS sequence"/>
</dbReference>
<protein>
    <submittedName>
        <fullName evidence="5">FAD binding domain-containing protein</fullName>
    </submittedName>
</protein>
<feature type="domain" description="FAD-binding PCMH-type" evidence="4">
    <location>
        <begin position="1"/>
        <end position="177"/>
    </location>
</feature>
<dbReference type="Pfam" id="PF00941">
    <property type="entry name" value="FAD_binding_5"/>
    <property type="match status" value="1"/>
</dbReference>
<keyword evidence="6" id="KW-1185">Reference proteome</keyword>
<keyword evidence="2" id="KW-0274">FAD</keyword>
<evidence type="ECO:0000259" key="4">
    <source>
        <dbReference type="PROSITE" id="PS51387"/>
    </source>
</evidence>
<keyword evidence="3" id="KW-0560">Oxidoreductase</keyword>
<proteinExistence type="predicted"/>
<evidence type="ECO:0000313" key="6">
    <source>
        <dbReference type="Proteomes" id="UP001596109"/>
    </source>
</evidence>
<dbReference type="InterPro" id="IPR051312">
    <property type="entry name" value="Diverse_Substr_Oxidored"/>
</dbReference>
<evidence type="ECO:0000256" key="1">
    <source>
        <dbReference type="ARBA" id="ARBA00022630"/>
    </source>
</evidence>
<dbReference type="InterPro" id="IPR002346">
    <property type="entry name" value="Mopterin_DH_FAD-bd"/>
</dbReference>
<dbReference type="InterPro" id="IPR036318">
    <property type="entry name" value="FAD-bd_PCMH-like_sf"/>
</dbReference>
<dbReference type="Pfam" id="PF03450">
    <property type="entry name" value="CO_deh_flav_C"/>
    <property type="match status" value="1"/>
</dbReference>
<dbReference type="PROSITE" id="PS51387">
    <property type="entry name" value="FAD_PCMH"/>
    <property type="match status" value="1"/>
</dbReference>
<reference evidence="6" key="1">
    <citation type="journal article" date="2019" name="Int. J. Syst. Evol. Microbiol.">
        <title>The Global Catalogue of Microorganisms (GCM) 10K type strain sequencing project: providing services to taxonomists for standard genome sequencing and annotation.</title>
        <authorList>
            <consortium name="The Broad Institute Genomics Platform"/>
            <consortium name="The Broad Institute Genome Sequencing Center for Infectious Disease"/>
            <person name="Wu L."/>
            <person name="Ma J."/>
        </authorList>
    </citation>
    <scope>NUCLEOTIDE SEQUENCE [LARGE SCALE GENOMIC DNA]</scope>
    <source>
        <strain evidence="6">CGMCC 4.1434</strain>
    </source>
</reference>
<organism evidence="5 6">
    <name type="scientific">Sporosarcina soli</name>
    <dbReference type="NCBI Taxonomy" id="334736"/>
    <lineage>
        <taxon>Bacteria</taxon>
        <taxon>Bacillati</taxon>
        <taxon>Bacillota</taxon>
        <taxon>Bacilli</taxon>
        <taxon>Bacillales</taxon>
        <taxon>Caryophanaceae</taxon>
        <taxon>Sporosarcina</taxon>
    </lineage>
</organism>
<dbReference type="Gene3D" id="3.30.390.50">
    <property type="entry name" value="CO dehydrogenase flavoprotein, C-terminal domain"/>
    <property type="match status" value="1"/>
</dbReference>
<dbReference type="PANTHER" id="PTHR42659">
    <property type="entry name" value="XANTHINE DEHYDROGENASE SUBUNIT C-RELATED"/>
    <property type="match status" value="1"/>
</dbReference>
<dbReference type="EMBL" id="JBHSNO010000002">
    <property type="protein sequence ID" value="MFC5587906.1"/>
    <property type="molecule type" value="Genomic_DNA"/>
</dbReference>
<dbReference type="InterPro" id="IPR016167">
    <property type="entry name" value="FAD-bd_PCMH_sub1"/>
</dbReference>
<dbReference type="RefSeq" id="WP_381430661.1">
    <property type="nucleotide sequence ID" value="NZ_JBHSNO010000002.1"/>
</dbReference>
<keyword evidence="1" id="KW-0285">Flavoprotein</keyword>
<evidence type="ECO:0000256" key="3">
    <source>
        <dbReference type="ARBA" id="ARBA00023002"/>
    </source>
</evidence>
<dbReference type="Gene3D" id="3.30.465.10">
    <property type="match status" value="1"/>
</dbReference>
<dbReference type="InterPro" id="IPR016166">
    <property type="entry name" value="FAD-bd_PCMH"/>
</dbReference>
<dbReference type="InterPro" id="IPR036683">
    <property type="entry name" value="CO_DH_flav_C_dom_sf"/>
</dbReference>
<evidence type="ECO:0000256" key="2">
    <source>
        <dbReference type="ARBA" id="ARBA00022827"/>
    </source>
</evidence>
<dbReference type="SMART" id="SM01092">
    <property type="entry name" value="CO_deh_flav_C"/>
    <property type="match status" value="1"/>
</dbReference>
<accession>A0ABW0TET7</accession>
<name>A0ABW0TET7_9BACL</name>
<evidence type="ECO:0000313" key="5">
    <source>
        <dbReference type="EMBL" id="MFC5587906.1"/>
    </source>
</evidence>
<dbReference type="SUPFAM" id="SSF55447">
    <property type="entry name" value="CO dehydrogenase flavoprotein C-terminal domain-like"/>
    <property type="match status" value="1"/>
</dbReference>
<dbReference type="PANTHER" id="PTHR42659:SF2">
    <property type="entry name" value="XANTHINE DEHYDROGENASE SUBUNIT C-RELATED"/>
    <property type="match status" value="1"/>
</dbReference>
<comment type="caution">
    <text evidence="5">The sequence shown here is derived from an EMBL/GenBank/DDBJ whole genome shotgun (WGS) entry which is preliminary data.</text>
</comment>
<dbReference type="Gene3D" id="3.30.43.10">
    <property type="entry name" value="Uridine Diphospho-n-acetylenolpyruvylglucosamine Reductase, domain 2"/>
    <property type="match status" value="1"/>
</dbReference>
<dbReference type="SUPFAM" id="SSF56176">
    <property type="entry name" value="FAD-binding/transporter-associated domain-like"/>
    <property type="match status" value="1"/>
</dbReference>
<sequence length="285" mass="30390">MIPAKFDYVRAVSVDQAIKLLQESNGEGKIMAGGHSLLPLMKFRVTEPGKIIDISRIAELKGVRIEGNRIIVGALTTHHELATHPIVQELVPVLADAASQIGDIQIRNRGTIGGNIAHGDPVADLPAPALALEAELHIQGDEGQEVMSVDGFILGPLITLLPENSVVTSVSFKIPPSHTKSTYLKFFHHASGYPVVGVAVVAGVDKKGLIDFVRVGITGVGEVSYRASSVENQLLGQQPTETIIQSAAEFAIEDGEMGSDLFASAEYRANICKVYTARALKTVLL</sequence>
<gene>
    <name evidence="5" type="ORF">ACFPRA_03160</name>
</gene>
<dbReference type="InterPro" id="IPR016169">
    <property type="entry name" value="FAD-bd_PCMH_sub2"/>
</dbReference>